<comment type="caution">
    <text evidence="2">The sequence shown here is derived from an EMBL/GenBank/DDBJ whole genome shotgun (WGS) entry which is preliminary data.</text>
</comment>
<accession>A0A4R4AD38</accession>
<keyword evidence="1" id="KW-0812">Transmembrane</keyword>
<reference evidence="2 3" key="1">
    <citation type="submission" date="2019-03" db="EMBL/GenBank/DDBJ databases">
        <title>Genomic Encyclopedia of Type Strains, Phase IV (KMG-IV): sequencing the most valuable type-strain genomes for metagenomic binning, comparative biology and taxonomic classification.</title>
        <authorList>
            <person name="Goeker M."/>
        </authorList>
    </citation>
    <scope>NUCLEOTIDE SEQUENCE [LARGE SCALE GENOMIC DNA]</scope>
    <source>
        <strain evidence="2 3">DSM 203</strain>
    </source>
</reference>
<sequence length="34" mass="3912">MIWENLLDTLLNLVVFAFIGVLVWLYVRDEGDGS</sequence>
<protein>
    <submittedName>
        <fullName evidence="2">Uncharacterized protein</fullName>
    </submittedName>
</protein>
<evidence type="ECO:0000256" key="1">
    <source>
        <dbReference type="SAM" id="Phobius"/>
    </source>
</evidence>
<organism evidence="2 3">
    <name type="scientific">Marichromatium gracile</name>
    <name type="common">Chromatium gracile</name>
    <dbReference type="NCBI Taxonomy" id="1048"/>
    <lineage>
        <taxon>Bacteria</taxon>
        <taxon>Pseudomonadati</taxon>
        <taxon>Pseudomonadota</taxon>
        <taxon>Gammaproteobacteria</taxon>
        <taxon>Chromatiales</taxon>
        <taxon>Chromatiaceae</taxon>
        <taxon>Marichromatium</taxon>
    </lineage>
</organism>
<evidence type="ECO:0000313" key="3">
    <source>
        <dbReference type="Proteomes" id="UP000295247"/>
    </source>
</evidence>
<proteinExistence type="predicted"/>
<gene>
    <name evidence="2" type="ORF">EDC29_103198</name>
</gene>
<feature type="transmembrane region" description="Helical" evidence="1">
    <location>
        <begin position="6"/>
        <end position="27"/>
    </location>
</feature>
<keyword evidence="1" id="KW-0472">Membrane</keyword>
<evidence type="ECO:0000313" key="2">
    <source>
        <dbReference type="EMBL" id="TCW37001.1"/>
    </source>
</evidence>
<dbReference type="AlphaFoldDB" id="A0A4R4AD38"/>
<dbReference type="EMBL" id="SMDC01000003">
    <property type="protein sequence ID" value="TCW37001.1"/>
    <property type="molecule type" value="Genomic_DNA"/>
</dbReference>
<keyword evidence="1" id="KW-1133">Transmembrane helix</keyword>
<dbReference type="Proteomes" id="UP000295247">
    <property type="component" value="Unassembled WGS sequence"/>
</dbReference>
<name>A0A4R4AD38_MARGR</name>